<dbReference type="Proteomes" id="UP000217103">
    <property type="component" value="Unassembled WGS sequence"/>
</dbReference>
<dbReference type="InterPro" id="IPR011042">
    <property type="entry name" value="6-blade_b-propeller_TolB-like"/>
</dbReference>
<evidence type="ECO:0000313" key="4">
    <source>
        <dbReference type="EMBL" id="SDQ70328.1"/>
    </source>
</evidence>
<evidence type="ECO:0000256" key="1">
    <source>
        <dbReference type="SAM" id="MobiDB-lite"/>
    </source>
</evidence>
<dbReference type="RefSeq" id="WP_207549912.1">
    <property type="nucleotide sequence ID" value="NZ_FNKK01000002.1"/>
</dbReference>
<evidence type="ECO:0000256" key="2">
    <source>
        <dbReference type="SAM" id="SignalP"/>
    </source>
</evidence>
<proteinExistence type="predicted"/>
<dbReference type="NCBIfam" id="TIGR03606">
    <property type="entry name" value="non_repeat_PQQ"/>
    <property type="match status" value="1"/>
</dbReference>
<dbReference type="EMBL" id="FNKK01000002">
    <property type="protein sequence ID" value="SDQ70328.1"/>
    <property type="molecule type" value="Genomic_DNA"/>
</dbReference>
<reference evidence="4 5" key="1">
    <citation type="submission" date="2016-10" db="EMBL/GenBank/DDBJ databases">
        <authorList>
            <person name="de Groot N.N."/>
        </authorList>
    </citation>
    <scope>NUCLEOTIDE SEQUENCE [LARGE SCALE GENOMIC DNA]</scope>
    <source>
        <strain evidence="4 5">DSM 43794</strain>
    </source>
</reference>
<evidence type="ECO:0000259" key="3">
    <source>
        <dbReference type="Pfam" id="PF07995"/>
    </source>
</evidence>
<dbReference type="Pfam" id="PF07995">
    <property type="entry name" value="GSDH"/>
    <property type="match status" value="1"/>
</dbReference>
<dbReference type="InterPro" id="IPR019893">
    <property type="entry name" value="SndH-like"/>
</dbReference>
<gene>
    <name evidence="4" type="ORF">SAMN04489764_1772</name>
</gene>
<feature type="signal peptide" evidence="2">
    <location>
        <begin position="1"/>
        <end position="22"/>
    </location>
</feature>
<dbReference type="AlphaFoldDB" id="A0A1H1D2F6"/>
<name>A0A1H1D2F6_9ACTN</name>
<feature type="domain" description="Glucose/Sorbosone dehydrogenase" evidence="3">
    <location>
        <begin position="52"/>
        <end position="292"/>
    </location>
</feature>
<dbReference type="Gene3D" id="2.120.10.30">
    <property type="entry name" value="TolB, C-terminal domain"/>
    <property type="match status" value="1"/>
</dbReference>
<sequence>MHRRSMIALVVATAAVVTSACASSPSGPAPTTASDPTPTTVSEDVRVVATGLDDPYEIVLGPDDFIWVTEKSGKRVVRVNPDSGEKKTALEIPEAVHTTGGQDGVLGLALHPDLLTGRGRDHVYLAHTYRTDAGPRTKIVRYTYDPDGERLHSPKDLITGMPAGHDHQAARLVFGPDGKLYYTIGDQGANQFSLYCEPIRAQELPTAAQVRAEDWDAYRGKVLRLETDGSIPRDNPELEGVRSHVYSYGHRNPQGLAFSPDGLLYSSEQGPKTDDEVNVIRAGRNYGWPHIAGYRDDRAYVYADWSAARGGCASVTYDDYTVPEEVPQEKETDWTHPDFTPPIRTFYTVDDGYEFQNPKCGGMDFMCWPTLAPASLEVHPDGKALLMPSLKDGAVYRLRLAEGGERIVDVAPLGKTVNRYRDTTVSRDGRTVYVATDSTGITRDALGVPTKTLTHPGAILAFPYRP</sequence>
<keyword evidence="2" id="KW-0732">Signal</keyword>
<dbReference type="PROSITE" id="PS51257">
    <property type="entry name" value="PROKAR_LIPOPROTEIN"/>
    <property type="match status" value="1"/>
</dbReference>
<dbReference type="InterPro" id="IPR012938">
    <property type="entry name" value="Glc/Sorbosone_DH"/>
</dbReference>
<dbReference type="STRING" id="35622.SAMN04489764_1772"/>
<evidence type="ECO:0000313" key="5">
    <source>
        <dbReference type="Proteomes" id="UP000217103"/>
    </source>
</evidence>
<accession>A0A1H1D2F6</accession>
<keyword evidence="5" id="KW-1185">Reference proteome</keyword>
<dbReference type="PANTHER" id="PTHR19328">
    <property type="entry name" value="HEDGEHOG-INTERACTING PROTEIN"/>
    <property type="match status" value="1"/>
</dbReference>
<feature type="chain" id="PRO_5011638731" evidence="2">
    <location>
        <begin position="23"/>
        <end position="466"/>
    </location>
</feature>
<dbReference type="PANTHER" id="PTHR19328:SF13">
    <property type="entry name" value="HIPL1 PROTEIN"/>
    <property type="match status" value="1"/>
</dbReference>
<organism evidence="4 5">
    <name type="scientific">Thermostaphylospora chromogena</name>
    <dbReference type="NCBI Taxonomy" id="35622"/>
    <lineage>
        <taxon>Bacteria</taxon>
        <taxon>Bacillati</taxon>
        <taxon>Actinomycetota</taxon>
        <taxon>Actinomycetes</taxon>
        <taxon>Streptosporangiales</taxon>
        <taxon>Thermomonosporaceae</taxon>
        <taxon>Thermostaphylospora</taxon>
    </lineage>
</organism>
<feature type="region of interest" description="Disordered" evidence="1">
    <location>
        <begin position="21"/>
        <end position="41"/>
    </location>
</feature>
<dbReference type="InterPro" id="IPR011041">
    <property type="entry name" value="Quinoprot_gluc/sorb_DH_b-prop"/>
</dbReference>
<dbReference type="SUPFAM" id="SSF50952">
    <property type="entry name" value="Soluble quinoprotein glucose dehydrogenase"/>
    <property type="match status" value="1"/>
</dbReference>
<protein>
    <submittedName>
        <fullName evidence="4">Dehydrogenase, PQQ-dependent, s-GDH family</fullName>
    </submittedName>
</protein>